<proteinExistence type="predicted"/>
<dbReference type="Proteomes" id="UP001159042">
    <property type="component" value="Unassembled WGS sequence"/>
</dbReference>
<sequence length="102" mass="11905">MDELEATVMTLETDIHTAEERSTTETVEIFQQDYVGGLLHATKLLIRERLELQCQLDNEDEDHVEEIERQVRRLNRFQDDDVIRPSTPGEIKEILKGLNRKG</sequence>
<dbReference type="AlphaFoldDB" id="A0AAV8V8V5"/>
<comment type="caution">
    <text evidence="1">The sequence shown here is derived from an EMBL/GenBank/DDBJ whole genome shotgun (WGS) entry which is preliminary data.</text>
</comment>
<reference evidence="1 2" key="1">
    <citation type="journal article" date="2023" name="Insect Mol. Biol.">
        <title>Genome sequencing provides insights into the evolution of gene families encoding plant cell wall-degrading enzymes in longhorned beetles.</title>
        <authorList>
            <person name="Shin N.R."/>
            <person name="Okamura Y."/>
            <person name="Kirsch R."/>
            <person name="Pauchet Y."/>
        </authorList>
    </citation>
    <scope>NUCLEOTIDE SEQUENCE [LARGE SCALE GENOMIC DNA]</scope>
    <source>
        <strain evidence="1">EAD_L_NR</strain>
    </source>
</reference>
<dbReference type="EMBL" id="JANEYG010000283">
    <property type="protein sequence ID" value="KAJ8910538.1"/>
    <property type="molecule type" value="Genomic_DNA"/>
</dbReference>
<gene>
    <name evidence="1" type="ORF">NQ315_013502</name>
</gene>
<evidence type="ECO:0000313" key="1">
    <source>
        <dbReference type="EMBL" id="KAJ8910538.1"/>
    </source>
</evidence>
<keyword evidence="2" id="KW-1185">Reference proteome</keyword>
<name>A0AAV8V8V5_9CUCU</name>
<evidence type="ECO:0000313" key="2">
    <source>
        <dbReference type="Proteomes" id="UP001159042"/>
    </source>
</evidence>
<accession>A0AAV8V8V5</accession>
<protein>
    <submittedName>
        <fullName evidence="1">Uncharacterized protein</fullName>
    </submittedName>
</protein>
<organism evidence="1 2">
    <name type="scientific">Exocentrus adspersus</name>
    <dbReference type="NCBI Taxonomy" id="1586481"/>
    <lineage>
        <taxon>Eukaryota</taxon>
        <taxon>Metazoa</taxon>
        <taxon>Ecdysozoa</taxon>
        <taxon>Arthropoda</taxon>
        <taxon>Hexapoda</taxon>
        <taxon>Insecta</taxon>
        <taxon>Pterygota</taxon>
        <taxon>Neoptera</taxon>
        <taxon>Endopterygota</taxon>
        <taxon>Coleoptera</taxon>
        <taxon>Polyphaga</taxon>
        <taxon>Cucujiformia</taxon>
        <taxon>Chrysomeloidea</taxon>
        <taxon>Cerambycidae</taxon>
        <taxon>Lamiinae</taxon>
        <taxon>Acanthocinini</taxon>
        <taxon>Exocentrus</taxon>
    </lineage>
</organism>